<feature type="region of interest" description="Disordered" evidence="1">
    <location>
        <begin position="976"/>
        <end position="997"/>
    </location>
</feature>
<dbReference type="RefSeq" id="WP_373390631.1">
    <property type="nucleotide sequence ID" value="NZ_JBCFQK010000003.1"/>
</dbReference>
<dbReference type="Pfam" id="PF24346">
    <property type="entry name" value="DUF7507"/>
    <property type="match status" value="4"/>
</dbReference>
<keyword evidence="5" id="KW-1185">Reference proteome</keyword>
<dbReference type="EMBL" id="JBCFQK010000003">
    <property type="protein sequence ID" value="MFA9193526.1"/>
    <property type="molecule type" value="Genomic_DNA"/>
</dbReference>
<dbReference type="Proteomes" id="UP001574170">
    <property type="component" value="Unassembled WGS sequence"/>
</dbReference>
<proteinExistence type="predicted"/>
<feature type="compositionally biased region" description="Polar residues" evidence="1">
    <location>
        <begin position="1100"/>
        <end position="1117"/>
    </location>
</feature>
<name>A0ABV4TJM0_9FLAO</name>
<organism evidence="4 5">
    <name type="scientific">Flavobacterium magnesitis</name>
    <dbReference type="NCBI Taxonomy" id="3138077"/>
    <lineage>
        <taxon>Bacteria</taxon>
        <taxon>Pseudomonadati</taxon>
        <taxon>Bacteroidota</taxon>
        <taxon>Flavobacteriia</taxon>
        <taxon>Flavobacteriales</taxon>
        <taxon>Flavobacteriaceae</taxon>
        <taxon>Flavobacterium</taxon>
    </lineage>
</organism>
<feature type="domain" description="DUF7507" evidence="3">
    <location>
        <begin position="1001"/>
        <end position="1101"/>
    </location>
</feature>
<evidence type="ECO:0000259" key="2">
    <source>
        <dbReference type="Pfam" id="PF19081"/>
    </source>
</evidence>
<dbReference type="PROSITE" id="PS00018">
    <property type="entry name" value="EF_HAND_1"/>
    <property type="match status" value="1"/>
</dbReference>
<dbReference type="Pfam" id="PF19081">
    <property type="entry name" value="Ig_7"/>
    <property type="match status" value="1"/>
</dbReference>
<sequence length="1338" mass="139710">MNAQSGGCDITGSSSGNYTFQSNKKVCFYSNATLGDVTFQNGTTIYIAPNVTVNIQNNVTSSGTIYIEIEGTLQFNQSVTINANVDITIGTKGILRAGETGTTNFTLNGNGVNNITNNGQFNVGVLGLQNSSGTFTFDSSANAIINIKSNINIGGKSFFRNQGKLLIGNSYNCNNKSVFVNCGEMISSAGFNLGGGKVINTGKFTVSSSRIDFGSSTARFENYGSVNVQGSMNLGGTGCVYYNEGTTVVSDNFQNDGNIEGPAVGSGKLGYITWSGRAAMNSGKIGPNLNLINSGGTSSKSGMFNNPNGINVLQGVVYNCTNCLAPQVNSGAICREPDGTTPCNIATPTISTTAASCTQPSSLLISNYDSSVSYTITPSGPTVVSGGGITGMTVGQSYTLKATKNSCISNNVPISITKLSGTDTDGDGILDQCEFDETCNVYTTVLAEPTDKLVSDLNRNGKGLFPVEPFGPATLPNGGVNVEVIKGFKSTLTYPSPQWRLYQPNAITGTIVIKGVPTEFKTKYLDLVYASENNLERTVKLDYGVTANSLNTTTHKYRYIVGIAGLSDPNVAGTVTSTVPLEVIGNFDAFKNGKYSYFNDKTPPVAGETGYVFQSNPKTATNVAPPNGYTFFYLPENISSFELETKGNDQYGFIFGTLTTTVTPPPAAPTSGGDQTVCWNGNANHTLTATASAPQGQIVTWYTSATGTTTTTTPTQVGVGTKTYYAQSSNPNGTCASETRTAVNLTINSCSISLTKDGTYVDTNNDGITNVGDQISYTFVVKNTGNVSLTNIQVTDNNATVMGGPITTLASGASDNNTFTAIYTITQEDIDAGQVDNLATAKGTTPTGQDVTATSTDPTPCQNCTPINPVCTTCTITELTQTPSIALVKTASVGGTGIVGDVITYTFAVTNTGNTTLSNVVVTDPMVGLAITGNPIATLAVGASSSVITGTYTITQADVDAGKVVNTALATAQDPKGNDVTDISGTTVDNNTPTETPVTQTPSIALVKTASVGGTGIVGDVITYTFAVTNTGNTTLSNVVVTDPMVGLAITGNPIATLAVGASSSVITGTYTITQADVDAGKVVNTALATAQDPKGNDVTDISGTTVDNNTPTETPVTQTPSIALVKTADKTNYDTLGEVITYTIVVTNTGNVNLHQVVVSDPLTGLNSVIENLTIGESREFTENYIVTQTDLGNETITNTATADGLSPTNVPVNSSDTVVIDRAFVLGCGTIVVHNAFTPNGDNINDNFVIDNIDDTLCYPENTVEIYNRWGILVYETKGYDNVNNSFKGYSEGRVTVDKSAGLPTGTYFYILNYTAVGLQGEMIPKKEQGYLYLTR</sequence>
<protein>
    <submittedName>
        <fullName evidence="4">Gliding motility-associated C-terminal domain-containing protein</fullName>
    </submittedName>
</protein>
<dbReference type="InterPro" id="IPR047589">
    <property type="entry name" value="DUF11_rpt"/>
</dbReference>
<dbReference type="InterPro" id="IPR051172">
    <property type="entry name" value="Chlamydia_OmcB"/>
</dbReference>
<dbReference type="InterPro" id="IPR055354">
    <property type="entry name" value="DUF7507"/>
</dbReference>
<comment type="caution">
    <text evidence="4">The sequence shown here is derived from an EMBL/GenBank/DDBJ whole genome shotgun (WGS) entry which is preliminary data.</text>
</comment>
<dbReference type="PANTHER" id="PTHR34819">
    <property type="entry name" value="LARGE CYSTEINE-RICH PERIPLASMIC PROTEIN OMCB"/>
    <property type="match status" value="1"/>
</dbReference>
<evidence type="ECO:0000259" key="3">
    <source>
        <dbReference type="Pfam" id="PF24346"/>
    </source>
</evidence>
<feature type="domain" description="DUF7507" evidence="3">
    <location>
        <begin position="1120"/>
        <end position="1216"/>
    </location>
</feature>
<evidence type="ECO:0000313" key="4">
    <source>
        <dbReference type="EMBL" id="MFA9193526.1"/>
    </source>
</evidence>
<feature type="domain" description="DUF7507" evidence="3">
    <location>
        <begin position="882"/>
        <end position="982"/>
    </location>
</feature>
<feature type="domain" description="DUF7507" evidence="3">
    <location>
        <begin position="751"/>
        <end position="853"/>
    </location>
</feature>
<evidence type="ECO:0000256" key="1">
    <source>
        <dbReference type="SAM" id="MobiDB-lite"/>
    </source>
</evidence>
<dbReference type="InterPro" id="IPR044023">
    <property type="entry name" value="Ig_7"/>
</dbReference>
<dbReference type="Pfam" id="PF13585">
    <property type="entry name" value="CHU_C"/>
    <property type="match status" value="1"/>
</dbReference>
<evidence type="ECO:0000313" key="5">
    <source>
        <dbReference type="Proteomes" id="UP001574170"/>
    </source>
</evidence>
<feature type="compositionally biased region" description="Polar residues" evidence="1">
    <location>
        <begin position="981"/>
        <end position="997"/>
    </location>
</feature>
<dbReference type="NCBIfam" id="TIGR01451">
    <property type="entry name" value="B_ant_repeat"/>
    <property type="match status" value="4"/>
</dbReference>
<dbReference type="InterPro" id="IPR018247">
    <property type="entry name" value="EF_Hand_1_Ca_BS"/>
</dbReference>
<gene>
    <name evidence="4" type="ORF">AAGV33_03840</name>
</gene>
<feature type="domain" description="Ig-like" evidence="2">
    <location>
        <begin position="666"/>
        <end position="748"/>
    </location>
</feature>
<dbReference type="PANTHER" id="PTHR34819:SF3">
    <property type="entry name" value="CELL SURFACE PROTEIN"/>
    <property type="match status" value="1"/>
</dbReference>
<accession>A0ABV4TJM0</accession>
<reference evidence="4 5" key="1">
    <citation type="submission" date="2024-04" db="EMBL/GenBank/DDBJ databases">
        <title>New Clade of Flavobacterium.</title>
        <authorList>
            <person name="Matos L."/>
            <person name="Proenca D.N."/>
            <person name="Fransisco R.M."/>
            <person name="Chung A.P."/>
            <person name="Maccario L."/>
            <person name="Sorensen S.J."/>
            <person name="Morais P.V."/>
        </authorList>
    </citation>
    <scope>NUCLEOTIDE SEQUENCE [LARGE SCALE GENOMIC DNA]</scope>
    <source>
        <strain evidence="4 5">FBOR7N2.3</strain>
    </source>
</reference>
<feature type="region of interest" description="Disordered" evidence="1">
    <location>
        <begin position="1095"/>
        <end position="1117"/>
    </location>
</feature>